<keyword evidence="5" id="KW-0678">Repressor</keyword>
<evidence type="ECO:0000256" key="4">
    <source>
        <dbReference type="ARBA" id="ARBA00012111"/>
    </source>
</evidence>
<evidence type="ECO:0000256" key="12">
    <source>
        <dbReference type="ARBA" id="ARBA00023163"/>
    </source>
</evidence>
<dbReference type="PANTHER" id="PTHR10625:SF5">
    <property type="entry name" value="HISTONE DEACETYLASE"/>
    <property type="match status" value="1"/>
</dbReference>
<keyword evidence="12" id="KW-0804">Transcription</keyword>
<dbReference type="AlphaFoldDB" id="A0A9Q0NMW6"/>
<keyword evidence="18" id="KW-1185">Reference proteome</keyword>
<keyword evidence="13" id="KW-0539">Nucleus</keyword>
<evidence type="ECO:0000256" key="1">
    <source>
        <dbReference type="ARBA" id="ARBA00001947"/>
    </source>
</evidence>
<organism evidence="17 18">
    <name type="scientific">Salix viminalis</name>
    <name type="common">Common osier</name>
    <name type="synonym">Basket willow</name>
    <dbReference type="NCBI Taxonomy" id="40686"/>
    <lineage>
        <taxon>Eukaryota</taxon>
        <taxon>Viridiplantae</taxon>
        <taxon>Streptophyta</taxon>
        <taxon>Embryophyta</taxon>
        <taxon>Tracheophyta</taxon>
        <taxon>Spermatophyta</taxon>
        <taxon>Magnoliopsida</taxon>
        <taxon>eudicotyledons</taxon>
        <taxon>Gunneridae</taxon>
        <taxon>Pentapetalae</taxon>
        <taxon>rosids</taxon>
        <taxon>fabids</taxon>
        <taxon>Malpighiales</taxon>
        <taxon>Salicaceae</taxon>
        <taxon>Saliceae</taxon>
        <taxon>Salix</taxon>
    </lineage>
</organism>
<evidence type="ECO:0000256" key="11">
    <source>
        <dbReference type="ARBA" id="ARBA00023015"/>
    </source>
</evidence>
<name>A0A9Q0NMW6_SALVM</name>
<dbReference type="CDD" id="cd09992">
    <property type="entry name" value="HDAC_classII"/>
    <property type="match status" value="1"/>
</dbReference>
<dbReference type="EMBL" id="JAPFFL010000018">
    <property type="protein sequence ID" value="KAJ6672569.1"/>
    <property type="molecule type" value="Genomic_DNA"/>
</dbReference>
<comment type="cofactor">
    <cofactor evidence="1">
        <name>Zn(2+)</name>
        <dbReference type="ChEBI" id="CHEBI:29105"/>
    </cofactor>
</comment>
<evidence type="ECO:0000256" key="14">
    <source>
        <dbReference type="ARBA" id="ARBA00049416"/>
    </source>
</evidence>
<dbReference type="InterPro" id="IPR023801">
    <property type="entry name" value="His_deacetylse_dom"/>
</dbReference>
<dbReference type="PRINTS" id="PR01270">
    <property type="entry name" value="HDASUPER"/>
</dbReference>
<evidence type="ECO:0000313" key="17">
    <source>
        <dbReference type="EMBL" id="KAJ6672569.1"/>
    </source>
</evidence>
<evidence type="ECO:0000256" key="13">
    <source>
        <dbReference type="ARBA" id="ARBA00023242"/>
    </source>
</evidence>
<dbReference type="InterPro" id="IPR023696">
    <property type="entry name" value="Ureohydrolase_dom_sf"/>
</dbReference>
<gene>
    <name evidence="17" type="ORF">OIU85_013862</name>
</gene>
<evidence type="ECO:0000256" key="7">
    <source>
        <dbReference type="ARBA" id="ARBA00022771"/>
    </source>
</evidence>
<dbReference type="SUPFAM" id="SSF52768">
    <property type="entry name" value="Arginase/deacetylase"/>
    <property type="match status" value="1"/>
</dbReference>
<evidence type="ECO:0000256" key="3">
    <source>
        <dbReference type="ARBA" id="ARBA00007738"/>
    </source>
</evidence>
<dbReference type="GO" id="GO:0005737">
    <property type="term" value="C:cytoplasm"/>
    <property type="evidence" value="ECO:0007669"/>
    <property type="project" value="UniProtKB-ARBA"/>
</dbReference>
<keyword evidence="6" id="KW-0479">Metal-binding</keyword>
<evidence type="ECO:0000256" key="2">
    <source>
        <dbReference type="ARBA" id="ARBA00004123"/>
    </source>
</evidence>
<dbReference type="OrthoDB" id="424012at2759"/>
<reference evidence="17" key="2">
    <citation type="journal article" date="2023" name="Int. J. Mol. Sci.">
        <title>De Novo Assembly and Annotation of 11 Diverse Shrub Willow (Salix) Genomes Reveals Novel Gene Organization in Sex-Linked Regions.</title>
        <authorList>
            <person name="Hyden B."/>
            <person name="Feng K."/>
            <person name="Yates T.B."/>
            <person name="Jawdy S."/>
            <person name="Cereghino C."/>
            <person name="Smart L.B."/>
            <person name="Muchero W."/>
        </authorList>
    </citation>
    <scope>NUCLEOTIDE SEQUENCE [LARGE SCALE GENOMIC DNA]</scope>
    <source>
        <tissue evidence="17">Shoot tip</tissue>
    </source>
</reference>
<accession>A0A9Q0NMW6</accession>
<proteinExistence type="inferred from homology"/>
<keyword evidence="10" id="KW-0156">Chromatin regulator</keyword>
<sequence length="592" mass="64455">MGSETIKTGRLANGETQKNGHKESRGLSSNGMNGKHGNSGSNRAGTSSSCEDDVLMMNMEDVDGNLDGDVAPVVKKARQGDLTFQDIHGNKDFFDEDDEEDSDWEPVQKHVELIKWFCVNCTMVNLGDGVVCDLCGEHKDSGILRLGYFASPSSQDTGCSEVESEMKGKNKEMHSQHSASNSSTAIGFDERMLLHSEVQLKSHPHPERSDRLRAIAASLATAGLFPGRCYPISAREITQEELQMVHSLEHIQAVELTSHIFSSYFTPDTYANEHSARAARLAAGLCADLASTIFTGRVKNGFAMVRPPGHHAGVREAMGFCLHNNAAVAALAVQAAGAKKVLIVDWDVHHGNGTQEIFDQNKSVLYISLHRHEGGKFYPGTGSANEVGRNGAEGSCVNIPWSRGGVGDNDYIFAFQNLVIPIATEFAPDFTIISAGFDAARGDPLGCCDVTPAGYSQMADMLYTLSGGKLLVILEGGYNLRSISSSATAVIKVLLGEGPVSELGNIAPSRAGLQTVLEVMKIQMNFWSSLGSSYAKLQSQWGAYCNTRKQIKKRQRTEPPIWWKWGRKRLLYHILIRRLHVKSKGQPSLHSS</sequence>
<keyword evidence="11" id="KW-0805">Transcription regulation</keyword>
<comment type="caution">
    <text evidence="17">The sequence shown here is derived from an EMBL/GenBank/DDBJ whole genome shotgun (WGS) entry which is preliminary data.</text>
</comment>
<dbReference type="Pfam" id="PF00850">
    <property type="entry name" value="Hist_deacetyl"/>
    <property type="match status" value="1"/>
</dbReference>
<dbReference type="GO" id="GO:0050793">
    <property type="term" value="P:regulation of developmental process"/>
    <property type="evidence" value="ECO:0007669"/>
    <property type="project" value="UniProtKB-ARBA"/>
</dbReference>
<evidence type="ECO:0000256" key="10">
    <source>
        <dbReference type="ARBA" id="ARBA00022853"/>
    </source>
</evidence>
<dbReference type="Proteomes" id="UP001151529">
    <property type="component" value="Chromosome 12"/>
</dbReference>
<evidence type="ECO:0000256" key="8">
    <source>
        <dbReference type="ARBA" id="ARBA00022801"/>
    </source>
</evidence>
<feature type="region of interest" description="Disordered" evidence="15">
    <location>
        <begin position="1"/>
        <end position="49"/>
    </location>
</feature>
<dbReference type="GO" id="GO:0008270">
    <property type="term" value="F:zinc ion binding"/>
    <property type="evidence" value="ECO:0007669"/>
    <property type="project" value="UniProtKB-KW"/>
</dbReference>
<dbReference type="PANTHER" id="PTHR10625">
    <property type="entry name" value="HISTONE DEACETYLASE HDAC1-RELATED"/>
    <property type="match status" value="1"/>
</dbReference>
<dbReference type="PROSITE" id="PS01358">
    <property type="entry name" value="ZF_RANBP2_1"/>
    <property type="match status" value="1"/>
</dbReference>
<evidence type="ECO:0000256" key="5">
    <source>
        <dbReference type="ARBA" id="ARBA00022491"/>
    </source>
</evidence>
<protein>
    <recommendedName>
        <fullName evidence="4">histone deacetylase</fullName>
        <ecNumber evidence="4">3.5.1.98</ecNumber>
    </recommendedName>
</protein>
<reference evidence="17" key="1">
    <citation type="submission" date="2022-11" db="EMBL/GenBank/DDBJ databases">
        <authorList>
            <person name="Hyden B.L."/>
            <person name="Feng K."/>
            <person name="Yates T."/>
            <person name="Jawdy S."/>
            <person name="Smart L.B."/>
            <person name="Muchero W."/>
        </authorList>
    </citation>
    <scope>NUCLEOTIDE SEQUENCE</scope>
    <source>
        <tissue evidence="17">Shoot tip</tissue>
    </source>
</reference>
<dbReference type="Gene3D" id="3.40.800.20">
    <property type="entry name" value="Histone deacetylase domain"/>
    <property type="match status" value="1"/>
</dbReference>
<keyword evidence="7" id="KW-0863">Zinc-finger</keyword>
<comment type="catalytic activity">
    <reaction evidence="14">
        <text>N(6)-acetyl-L-lysyl-[histone] + H2O = L-lysyl-[histone] + acetate</text>
        <dbReference type="Rhea" id="RHEA:58196"/>
        <dbReference type="Rhea" id="RHEA-COMP:9845"/>
        <dbReference type="Rhea" id="RHEA-COMP:11338"/>
        <dbReference type="ChEBI" id="CHEBI:15377"/>
        <dbReference type="ChEBI" id="CHEBI:29969"/>
        <dbReference type="ChEBI" id="CHEBI:30089"/>
        <dbReference type="ChEBI" id="CHEBI:61930"/>
        <dbReference type="EC" id="3.5.1.98"/>
    </reaction>
    <physiologicalReaction direction="left-to-right" evidence="14">
        <dbReference type="Rhea" id="RHEA:58197"/>
    </physiologicalReaction>
</comment>
<comment type="subcellular location">
    <subcellularLocation>
        <location evidence="2">Nucleus</location>
    </subcellularLocation>
</comment>
<evidence type="ECO:0000256" key="6">
    <source>
        <dbReference type="ARBA" id="ARBA00022723"/>
    </source>
</evidence>
<keyword evidence="8" id="KW-0378">Hydrolase</keyword>
<comment type="similarity">
    <text evidence="3">Belongs to the histone deacetylase family. HD type 2 subfamily.</text>
</comment>
<dbReference type="InterPro" id="IPR000286">
    <property type="entry name" value="HDACs"/>
</dbReference>
<dbReference type="GO" id="GO:0040029">
    <property type="term" value="P:epigenetic regulation of gene expression"/>
    <property type="evidence" value="ECO:0007669"/>
    <property type="project" value="TreeGrafter"/>
</dbReference>
<evidence type="ECO:0000256" key="15">
    <source>
        <dbReference type="SAM" id="MobiDB-lite"/>
    </source>
</evidence>
<evidence type="ECO:0000256" key="9">
    <source>
        <dbReference type="ARBA" id="ARBA00022833"/>
    </source>
</evidence>
<dbReference type="GO" id="GO:0141221">
    <property type="term" value="F:histone deacetylase activity, hydrolytic mechanism"/>
    <property type="evidence" value="ECO:0007669"/>
    <property type="project" value="UniProtKB-EC"/>
</dbReference>
<dbReference type="FunFam" id="3.40.800.20:FF:000014">
    <property type="entry name" value="Histone deacetylase 15"/>
    <property type="match status" value="1"/>
</dbReference>
<dbReference type="InterPro" id="IPR001876">
    <property type="entry name" value="Znf_RanBP2"/>
</dbReference>
<dbReference type="InterPro" id="IPR037138">
    <property type="entry name" value="His_deacetylse_dom_sf"/>
</dbReference>
<evidence type="ECO:0000313" key="18">
    <source>
        <dbReference type="Proteomes" id="UP001151529"/>
    </source>
</evidence>
<evidence type="ECO:0000259" key="16">
    <source>
        <dbReference type="PROSITE" id="PS01358"/>
    </source>
</evidence>
<dbReference type="GO" id="GO:0000118">
    <property type="term" value="C:histone deacetylase complex"/>
    <property type="evidence" value="ECO:0007669"/>
    <property type="project" value="TreeGrafter"/>
</dbReference>
<keyword evidence="9" id="KW-0862">Zinc</keyword>
<dbReference type="EC" id="3.5.1.98" evidence="4"/>
<feature type="domain" description="RanBP2-type" evidence="16">
    <location>
        <begin position="116"/>
        <end position="135"/>
    </location>
</feature>
<feature type="compositionally biased region" description="Polar residues" evidence="15">
    <location>
        <begin position="26"/>
        <end position="49"/>
    </location>
</feature>
<feature type="region of interest" description="Disordered" evidence="15">
    <location>
        <begin position="153"/>
        <end position="181"/>
    </location>
</feature>
<feature type="compositionally biased region" description="Basic and acidic residues" evidence="15">
    <location>
        <begin position="164"/>
        <end position="175"/>
    </location>
</feature>